<evidence type="ECO:0008006" key="3">
    <source>
        <dbReference type="Google" id="ProtNLM"/>
    </source>
</evidence>
<comment type="caution">
    <text evidence="1">The sequence shown here is derived from an EMBL/GenBank/DDBJ whole genome shotgun (WGS) entry which is preliminary data.</text>
</comment>
<dbReference type="AlphaFoldDB" id="A0A2J7PIP5"/>
<evidence type="ECO:0000313" key="1">
    <source>
        <dbReference type="EMBL" id="PNF16211.1"/>
    </source>
</evidence>
<keyword evidence="2" id="KW-1185">Reference proteome</keyword>
<evidence type="ECO:0000313" key="2">
    <source>
        <dbReference type="Proteomes" id="UP000235965"/>
    </source>
</evidence>
<organism evidence="1 2">
    <name type="scientific">Cryptotermes secundus</name>
    <dbReference type="NCBI Taxonomy" id="105785"/>
    <lineage>
        <taxon>Eukaryota</taxon>
        <taxon>Metazoa</taxon>
        <taxon>Ecdysozoa</taxon>
        <taxon>Arthropoda</taxon>
        <taxon>Hexapoda</taxon>
        <taxon>Insecta</taxon>
        <taxon>Pterygota</taxon>
        <taxon>Neoptera</taxon>
        <taxon>Polyneoptera</taxon>
        <taxon>Dictyoptera</taxon>
        <taxon>Blattodea</taxon>
        <taxon>Blattoidea</taxon>
        <taxon>Termitoidae</taxon>
        <taxon>Kalotermitidae</taxon>
        <taxon>Cryptotermitinae</taxon>
        <taxon>Cryptotermes</taxon>
    </lineage>
</organism>
<accession>A0A2J7PIP5</accession>
<sequence>MLTRISKLSMTNKIFLYKAILKPIWSYGLQLWECAKLSTVNLIQRFQSKTLRAIADAPWYVSNLTLHNDLKIPFVKNKILRMAERYKNRTVNHDNELIEELYTNGPVTRRLNRTWPQDIIKQ</sequence>
<proteinExistence type="predicted"/>
<protein>
    <recommendedName>
        <fullName evidence="3">RNA-directed DNA polymerase from mobile element jockey</fullName>
    </recommendedName>
</protein>
<dbReference type="InParanoid" id="A0A2J7PIP5"/>
<reference evidence="1 2" key="1">
    <citation type="submission" date="2017-12" db="EMBL/GenBank/DDBJ databases">
        <title>Hemimetabolous genomes reveal molecular basis of termite eusociality.</title>
        <authorList>
            <person name="Harrison M.C."/>
            <person name="Jongepier E."/>
            <person name="Robertson H.M."/>
            <person name="Arning N."/>
            <person name="Bitard-Feildel T."/>
            <person name="Chao H."/>
            <person name="Childers C.P."/>
            <person name="Dinh H."/>
            <person name="Doddapaneni H."/>
            <person name="Dugan S."/>
            <person name="Gowin J."/>
            <person name="Greiner C."/>
            <person name="Han Y."/>
            <person name="Hu H."/>
            <person name="Hughes D.S.T."/>
            <person name="Huylmans A.-K."/>
            <person name="Kemena C."/>
            <person name="Kremer L.P.M."/>
            <person name="Lee S.L."/>
            <person name="Lopez-Ezquerra A."/>
            <person name="Mallet L."/>
            <person name="Monroy-Kuhn J.M."/>
            <person name="Moser A."/>
            <person name="Murali S.C."/>
            <person name="Muzny D.M."/>
            <person name="Otani S."/>
            <person name="Piulachs M.-D."/>
            <person name="Poelchau M."/>
            <person name="Qu J."/>
            <person name="Schaub F."/>
            <person name="Wada-Katsumata A."/>
            <person name="Worley K.C."/>
            <person name="Xie Q."/>
            <person name="Ylla G."/>
            <person name="Poulsen M."/>
            <person name="Gibbs R.A."/>
            <person name="Schal C."/>
            <person name="Richards S."/>
            <person name="Belles X."/>
            <person name="Korb J."/>
            <person name="Bornberg-Bauer E."/>
        </authorList>
    </citation>
    <scope>NUCLEOTIDE SEQUENCE [LARGE SCALE GENOMIC DNA]</scope>
    <source>
        <tissue evidence="1">Whole body</tissue>
    </source>
</reference>
<dbReference type="Proteomes" id="UP000235965">
    <property type="component" value="Unassembled WGS sequence"/>
</dbReference>
<dbReference type="EMBL" id="NEVH01024980">
    <property type="protein sequence ID" value="PNF16211.1"/>
    <property type="molecule type" value="Genomic_DNA"/>
</dbReference>
<gene>
    <name evidence="1" type="ORF">B7P43_G15500</name>
</gene>
<name>A0A2J7PIP5_9NEOP</name>